<keyword evidence="5 8" id="KW-0812">Transmembrane</keyword>
<protein>
    <submittedName>
        <fullName evidence="9">Endospore germination permease</fullName>
    </submittedName>
</protein>
<sequence length="365" mass="41430">MIQPSDRKLGPRELVTVIILTMGIKFSDMTPTILFKEVGNAAWMVPILAGCIMFIPFIFLLVLLKHYKDQGFLDIIRQVVGEKLAFVFGMMLFLIAFSSTIVNSRSYTDIINTMFFPDTTNINIYILLMVASYFVANRGFLVIGYTAYLTAPYIKAVLALLVILVIPHLNFDYLFPIFGNGVGEIALNSLVYSPIMGDVLFFSIVFPIFKNYTAFKKASIAAYIFVIVELVIFYATFIMYFDYTGIKHIPYPFQEITRSVEVGRFLSNVEALFLGFWSVATVVRFAVYLYISVATFAYSLKIKEFEPLLLPFGALTVLLGSIPQNLIYNTLILRVQYILNASWIFLLILPPLIWTIAKLKGEFSK</sequence>
<proteinExistence type="inferred from homology"/>
<evidence type="ECO:0000256" key="2">
    <source>
        <dbReference type="ARBA" id="ARBA00007998"/>
    </source>
</evidence>
<evidence type="ECO:0000256" key="1">
    <source>
        <dbReference type="ARBA" id="ARBA00004141"/>
    </source>
</evidence>
<dbReference type="Pfam" id="PF03845">
    <property type="entry name" value="Spore_permease"/>
    <property type="match status" value="1"/>
</dbReference>
<feature type="transmembrane region" description="Helical" evidence="8">
    <location>
        <begin position="274"/>
        <end position="296"/>
    </location>
</feature>
<feature type="transmembrane region" description="Helical" evidence="8">
    <location>
        <begin position="84"/>
        <end position="102"/>
    </location>
</feature>
<name>A0ABW4LV28_9BACI</name>
<feature type="transmembrane region" description="Helical" evidence="8">
    <location>
        <begin position="14"/>
        <end position="35"/>
    </location>
</feature>
<dbReference type="NCBIfam" id="TIGR00912">
    <property type="entry name" value="2A0309"/>
    <property type="match status" value="1"/>
</dbReference>
<evidence type="ECO:0000256" key="6">
    <source>
        <dbReference type="ARBA" id="ARBA00022989"/>
    </source>
</evidence>
<dbReference type="InterPro" id="IPR004761">
    <property type="entry name" value="Spore_GerAB"/>
</dbReference>
<accession>A0ABW4LV28</accession>
<dbReference type="RefSeq" id="WP_377930201.1">
    <property type="nucleotide sequence ID" value="NZ_JBHUEM010000052.1"/>
</dbReference>
<comment type="subcellular location">
    <subcellularLocation>
        <location evidence="1">Membrane</location>
        <topology evidence="1">Multi-pass membrane protein</topology>
    </subcellularLocation>
</comment>
<reference evidence="10" key="1">
    <citation type="journal article" date="2019" name="Int. J. Syst. Evol. Microbiol.">
        <title>The Global Catalogue of Microorganisms (GCM) 10K type strain sequencing project: providing services to taxonomists for standard genome sequencing and annotation.</title>
        <authorList>
            <consortium name="The Broad Institute Genomics Platform"/>
            <consortium name="The Broad Institute Genome Sequencing Center for Infectious Disease"/>
            <person name="Wu L."/>
            <person name="Ma J."/>
        </authorList>
    </citation>
    <scope>NUCLEOTIDE SEQUENCE [LARGE SCALE GENOMIC DNA]</scope>
    <source>
        <strain evidence="10">CCUG 49339</strain>
    </source>
</reference>
<feature type="transmembrane region" description="Helical" evidence="8">
    <location>
        <begin position="41"/>
        <end position="64"/>
    </location>
</feature>
<evidence type="ECO:0000256" key="4">
    <source>
        <dbReference type="ARBA" id="ARBA00022544"/>
    </source>
</evidence>
<feature type="transmembrane region" description="Helical" evidence="8">
    <location>
        <begin position="122"/>
        <end position="141"/>
    </location>
</feature>
<keyword evidence="7 8" id="KW-0472">Membrane</keyword>
<feature type="transmembrane region" description="Helical" evidence="8">
    <location>
        <begin position="221"/>
        <end position="241"/>
    </location>
</feature>
<keyword evidence="4" id="KW-0309">Germination</keyword>
<comment type="caution">
    <text evidence="9">The sequence shown here is derived from an EMBL/GenBank/DDBJ whole genome shotgun (WGS) entry which is preliminary data.</text>
</comment>
<organism evidence="9 10">
    <name type="scientific">Bacillus salitolerans</name>
    <dbReference type="NCBI Taxonomy" id="1437434"/>
    <lineage>
        <taxon>Bacteria</taxon>
        <taxon>Bacillati</taxon>
        <taxon>Bacillota</taxon>
        <taxon>Bacilli</taxon>
        <taxon>Bacillales</taxon>
        <taxon>Bacillaceae</taxon>
        <taxon>Bacillus</taxon>
    </lineage>
</organism>
<evidence type="ECO:0000256" key="5">
    <source>
        <dbReference type="ARBA" id="ARBA00022692"/>
    </source>
</evidence>
<evidence type="ECO:0000313" key="10">
    <source>
        <dbReference type="Proteomes" id="UP001597214"/>
    </source>
</evidence>
<keyword evidence="3" id="KW-0813">Transport</keyword>
<dbReference type="Proteomes" id="UP001597214">
    <property type="component" value="Unassembled WGS sequence"/>
</dbReference>
<feature type="transmembrane region" description="Helical" evidence="8">
    <location>
        <begin position="337"/>
        <end position="357"/>
    </location>
</feature>
<evidence type="ECO:0000256" key="3">
    <source>
        <dbReference type="ARBA" id="ARBA00022448"/>
    </source>
</evidence>
<feature type="transmembrane region" description="Helical" evidence="8">
    <location>
        <begin position="308"/>
        <end position="331"/>
    </location>
</feature>
<feature type="transmembrane region" description="Helical" evidence="8">
    <location>
        <begin position="191"/>
        <end position="209"/>
    </location>
</feature>
<gene>
    <name evidence="9" type="ORF">ACFSCX_20900</name>
</gene>
<feature type="transmembrane region" description="Helical" evidence="8">
    <location>
        <begin position="153"/>
        <end position="171"/>
    </location>
</feature>
<comment type="similarity">
    <text evidence="2">Belongs to the amino acid-polyamine-organocation (APC) superfamily. Spore germination protein (SGP) (TC 2.A.3.9) family.</text>
</comment>
<dbReference type="PANTHER" id="PTHR34975:SF2">
    <property type="entry name" value="SPORE GERMINATION PROTEIN A2"/>
    <property type="match status" value="1"/>
</dbReference>
<evidence type="ECO:0000256" key="8">
    <source>
        <dbReference type="SAM" id="Phobius"/>
    </source>
</evidence>
<keyword evidence="10" id="KW-1185">Reference proteome</keyword>
<evidence type="ECO:0000313" key="9">
    <source>
        <dbReference type="EMBL" id="MFD1738975.1"/>
    </source>
</evidence>
<evidence type="ECO:0000256" key="7">
    <source>
        <dbReference type="ARBA" id="ARBA00023136"/>
    </source>
</evidence>
<dbReference type="PANTHER" id="PTHR34975">
    <property type="entry name" value="SPORE GERMINATION PROTEIN A2"/>
    <property type="match status" value="1"/>
</dbReference>
<dbReference type="EMBL" id="JBHUEM010000052">
    <property type="protein sequence ID" value="MFD1738975.1"/>
    <property type="molecule type" value="Genomic_DNA"/>
</dbReference>
<keyword evidence="6 8" id="KW-1133">Transmembrane helix</keyword>